<proteinExistence type="predicted"/>
<keyword evidence="9" id="KW-1185">Reference proteome</keyword>
<dbReference type="EMBL" id="LXQA010075092">
    <property type="protein sequence ID" value="MCI10120.1"/>
    <property type="molecule type" value="Genomic_DNA"/>
</dbReference>
<dbReference type="InterPro" id="IPR024788">
    <property type="entry name" value="Malectin-like_Carb-bd_dom"/>
</dbReference>
<dbReference type="GO" id="GO:0016020">
    <property type="term" value="C:membrane"/>
    <property type="evidence" value="ECO:0007669"/>
    <property type="project" value="UniProtKB-SubCell"/>
</dbReference>
<feature type="region of interest" description="Disordered" evidence="6">
    <location>
        <begin position="1"/>
        <end position="21"/>
    </location>
</feature>
<organism evidence="8 9">
    <name type="scientific">Trifolium medium</name>
    <dbReference type="NCBI Taxonomy" id="97028"/>
    <lineage>
        <taxon>Eukaryota</taxon>
        <taxon>Viridiplantae</taxon>
        <taxon>Streptophyta</taxon>
        <taxon>Embryophyta</taxon>
        <taxon>Tracheophyta</taxon>
        <taxon>Spermatophyta</taxon>
        <taxon>Magnoliopsida</taxon>
        <taxon>eudicotyledons</taxon>
        <taxon>Gunneridae</taxon>
        <taxon>Pentapetalae</taxon>
        <taxon>rosids</taxon>
        <taxon>fabids</taxon>
        <taxon>Fabales</taxon>
        <taxon>Fabaceae</taxon>
        <taxon>Papilionoideae</taxon>
        <taxon>50 kb inversion clade</taxon>
        <taxon>NPAAA clade</taxon>
        <taxon>Hologalegina</taxon>
        <taxon>IRL clade</taxon>
        <taxon>Trifolieae</taxon>
        <taxon>Trifolium</taxon>
    </lineage>
</organism>
<feature type="compositionally biased region" description="Polar residues" evidence="6">
    <location>
        <begin position="10"/>
        <end position="19"/>
    </location>
</feature>
<evidence type="ECO:0000256" key="5">
    <source>
        <dbReference type="ARBA" id="ARBA00023136"/>
    </source>
</evidence>
<keyword evidence="5" id="KW-0472">Membrane</keyword>
<keyword evidence="8" id="KW-0675">Receptor</keyword>
<dbReference type="AlphaFoldDB" id="A0A392PF72"/>
<feature type="non-terminal residue" evidence="8">
    <location>
        <position position="128"/>
    </location>
</feature>
<evidence type="ECO:0000256" key="2">
    <source>
        <dbReference type="ARBA" id="ARBA00022692"/>
    </source>
</evidence>
<comment type="caution">
    <text evidence="8">The sequence shown here is derived from an EMBL/GenBank/DDBJ whole genome shotgun (WGS) entry which is preliminary data.</text>
</comment>
<evidence type="ECO:0000256" key="4">
    <source>
        <dbReference type="ARBA" id="ARBA00022989"/>
    </source>
</evidence>
<sequence>MKHGDKVEVQNPNGNQVQYQKRRDFPTDSRKYCYTLETEERRRAPSNSVDVCVCCATTGSPFISTLELRPLNLSMYATDFEDDFFLKVAARINFGAPTEDAVSGHVACPLDCDCERCRGACLPVIWLR</sequence>
<dbReference type="GO" id="GO:0016301">
    <property type="term" value="F:kinase activity"/>
    <property type="evidence" value="ECO:0007669"/>
    <property type="project" value="UniProtKB-KW"/>
</dbReference>
<keyword evidence="2" id="KW-0812">Transmembrane</keyword>
<evidence type="ECO:0000256" key="6">
    <source>
        <dbReference type="SAM" id="MobiDB-lite"/>
    </source>
</evidence>
<protein>
    <submittedName>
        <fullName evidence="8">LRR receptor-like kinase</fullName>
    </submittedName>
</protein>
<evidence type="ECO:0000313" key="9">
    <source>
        <dbReference type="Proteomes" id="UP000265520"/>
    </source>
</evidence>
<comment type="subcellular location">
    <subcellularLocation>
        <location evidence="1">Membrane</location>
        <topology evidence="1">Single-pass membrane protein</topology>
    </subcellularLocation>
</comment>
<feature type="domain" description="Malectin-like" evidence="7">
    <location>
        <begin position="45"/>
        <end position="100"/>
    </location>
</feature>
<evidence type="ECO:0000313" key="8">
    <source>
        <dbReference type="EMBL" id="MCI10120.1"/>
    </source>
</evidence>
<keyword evidence="8" id="KW-0808">Transferase</keyword>
<dbReference type="Proteomes" id="UP000265520">
    <property type="component" value="Unassembled WGS sequence"/>
</dbReference>
<evidence type="ECO:0000256" key="3">
    <source>
        <dbReference type="ARBA" id="ARBA00022729"/>
    </source>
</evidence>
<keyword evidence="3" id="KW-0732">Signal</keyword>
<reference evidence="8 9" key="1">
    <citation type="journal article" date="2018" name="Front. Plant Sci.">
        <title>Red Clover (Trifolium pratense) and Zigzag Clover (T. medium) - A Picture of Genomic Similarities and Differences.</title>
        <authorList>
            <person name="Dluhosova J."/>
            <person name="Istvanek J."/>
            <person name="Nedelnik J."/>
            <person name="Repkova J."/>
        </authorList>
    </citation>
    <scope>NUCLEOTIDE SEQUENCE [LARGE SCALE GENOMIC DNA]</scope>
    <source>
        <strain evidence="9">cv. 10/8</strain>
        <tissue evidence="8">Leaf</tissue>
    </source>
</reference>
<accession>A0A392PF72</accession>
<dbReference type="Pfam" id="PF12819">
    <property type="entry name" value="Malectin_like"/>
    <property type="match status" value="1"/>
</dbReference>
<name>A0A392PF72_9FABA</name>
<evidence type="ECO:0000259" key="7">
    <source>
        <dbReference type="Pfam" id="PF12819"/>
    </source>
</evidence>
<keyword evidence="8" id="KW-0418">Kinase</keyword>
<evidence type="ECO:0000256" key="1">
    <source>
        <dbReference type="ARBA" id="ARBA00004167"/>
    </source>
</evidence>
<keyword evidence="4" id="KW-1133">Transmembrane helix</keyword>